<sequence length="296" mass="32288">MHRSGTSAGTSTRFSCSSHSCQRDRCGASWSDYCWPHGPGYSSRPSIEKSGNKRRMRSRKMSSHTPPSIDKDSYAATVRRSTAFTSEAGSQCGATTDVNLPVPPFFCQVGHTAVEGELMAGDCHNGGKKLKGCPSRRTAASPQAVTGYSTLCNPVNTVIAENLGDNSETPTKVLDPSAPTASRATANGGSWPVTPPILKGGLVTLRFASPASRKSDFTQTVDSHAEVLKRLEREHRRRCGRALYVLQQIQPDPLRPHRPSDHHDVYLRNLLAHDDNFVFSRVKGEVRDDGVQWLSV</sequence>
<dbReference type="VEuPathDB" id="TriTrypDB:TEOVI_000231400"/>
<feature type="region of interest" description="Disordered" evidence="1">
    <location>
        <begin position="166"/>
        <end position="191"/>
    </location>
</feature>
<accession>A0A1G4IF69</accession>
<evidence type="ECO:0000313" key="2">
    <source>
        <dbReference type="EMBL" id="SCU70740.1"/>
    </source>
</evidence>
<gene>
    <name evidence="2" type="ORF">TEOVI_000231400</name>
</gene>
<name>A0A1G4IF69_TRYEQ</name>
<feature type="region of interest" description="Disordered" evidence="1">
    <location>
        <begin position="43"/>
        <end position="74"/>
    </location>
</feature>
<dbReference type="GeneID" id="92376254"/>
<dbReference type="RefSeq" id="XP_067081506.1">
    <property type="nucleotide sequence ID" value="XM_067225405.1"/>
</dbReference>
<feature type="compositionally biased region" description="Basic residues" evidence="1">
    <location>
        <begin position="52"/>
        <end position="62"/>
    </location>
</feature>
<dbReference type="AlphaFoldDB" id="A0A1G4IF69"/>
<dbReference type="EMBL" id="CZPT02001525">
    <property type="protein sequence ID" value="SCU70740.1"/>
    <property type="molecule type" value="Genomic_DNA"/>
</dbReference>
<feature type="region of interest" description="Disordered" evidence="1">
    <location>
        <begin position="1"/>
        <end position="21"/>
    </location>
</feature>
<organism evidence="2 3">
    <name type="scientific">Trypanosoma equiperdum</name>
    <dbReference type="NCBI Taxonomy" id="5694"/>
    <lineage>
        <taxon>Eukaryota</taxon>
        <taxon>Discoba</taxon>
        <taxon>Euglenozoa</taxon>
        <taxon>Kinetoplastea</taxon>
        <taxon>Metakinetoplastina</taxon>
        <taxon>Trypanosomatida</taxon>
        <taxon>Trypanosomatidae</taxon>
        <taxon>Trypanosoma</taxon>
    </lineage>
</organism>
<proteinExistence type="predicted"/>
<evidence type="ECO:0000313" key="3">
    <source>
        <dbReference type="Proteomes" id="UP000195570"/>
    </source>
</evidence>
<comment type="caution">
    <text evidence="2">The sequence shown here is derived from an EMBL/GenBank/DDBJ whole genome shotgun (WGS) entry which is preliminary data.</text>
</comment>
<feature type="compositionally biased region" description="Polar residues" evidence="1">
    <location>
        <begin position="1"/>
        <end position="20"/>
    </location>
</feature>
<feature type="compositionally biased region" description="Polar residues" evidence="1">
    <location>
        <begin position="179"/>
        <end position="188"/>
    </location>
</feature>
<dbReference type="Proteomes" id="UP000195570">
    <property type="component" value="Unassembled WGS sequence"/>
</dbReference>
<evidence type="ECO:0000256" key="1">
    <source>
        <dbReference type="SAM" id="MobiDB-lite"/>
    </source>
</evidence>
<protein>
    <submittedName>
        <fullName evidence="2">Uncharacterized protein</fullName>
    </submittedName>
</protein>
<reference evidence="2" key="1">
    <citation type="submission" date="2016-09" db="EMBL/GenBank/DDBJ databases">
        <authorList>
            <person name="Hebert L."/>
            <person name="Moumen B."/>
        </authorList>
    </citation>
    <scope>NUCLEOTIDE SEQUENCE [LARGE SCALE GENOMIC DNA]</scope>
    <source>
        <strain evidence="2">OVI</strain>
    </source>
</reference>
<keyword evidence="3" id="KW-1185">Reference proteome</keyword>